<evidence type="ECO:0000256" key="2">
    <source>
        <dbReference type="ARBA" id="ARBA00023043"/>
    </source>
</evidence>
<dbReference type="InterPro" id="IPR036770">
    <property type="entry name" value="Ankyrin_rpt-contain_sf"/>
</dbReference>
<dbReference type="InterPro" id="IPR002110">
    <property type="entry name" value="Ankyrin_rpt"/>
</dbReference>
<dbReference type="Pfam" id="PF12796">
    <property type="entry name" value="Ank_2"/>
    <property type="match status" value="1"/>
</dbReference>
<dbReference type="Gene3D" id="1.25.40.20">
    <property type="entry name" value="Ankyrin repeat-containing domain"/>
    <property type="match status" value="1"/>
</dbReference>
<dbReference type="PANTHER" id="PTHR24198">
    <property type="entry name" value="ANKYRIN REPEAT AND PROTEIN KINASE DOMAIN-CONTAINING PROTEIN"/>
    <property type="match status" value="1"/>
</dbReference>
<proteinExistence type="predicted"/>
<dbReference type="AlphaFoldDB" id="A0A6A3J931"/>
<evidence type="ECO:0000313" key="3">
    <source>
        <dbReference type="EMBL" id="KAE8991130.1"/>
    </source>
</evidence>
<dbReference type="PANTHER" id="PTHR24198:SF165">
    <property type="entry name" value="ANKYRIN REPEAT-CONTAINING PROTEIN-RELATED"/>
    <property type="match status" value="1"/>
</dbReference>
<evidence type="ECO:0000313" key="4">
    <source>
        <dbReference type="Proteomes" id="UP000460718"/>
    </source>
</evidence>
<keyword evidence="1" id="KW-0677">Repeat</keyword>
<dbReference type="SUPFAM" id="SSF48403">
    <property type="entry name" value="Ankyrin repeat"/>
    <property type="match status" value="1"/>
</dbReference>
<keyword evidence="2" id="KW-0040">ANK repeat</keyword>
<accession>A0A6A3J931</accession>
<dbReference type="SMART" id="SM00248">
    <property type="entry name" value="ANK"/>
    <property type="match status" value="2"/>
</dbReference>
<name>A0A6A3J931_9STRA</name>
<protein>
    <submittedName>
        <fullName evidence="3">Uncharacterized protein</fullName>
    </submittedName>
</protein>
<feature type="non-terminal residue" evidence="3">
    <location>
        <position position="1"/>
    </location>
</feature>
<comment type="caution">
    <text evidence="3">The sequence shown here is derived from an EMBL/GenBank/DDBJ whole genome shotgun (WGS) entry which is preliminary data.</text>
</comment>
<gene>
    <name evidence="3" type="ORF">PF011_g18060</name>
</gene>
<dbReference type="EMBL" id="QXFW01001417">
    <property type="protein sequence ID" value="KAE8991130.1"/>
    <property type="molecule type" value="Genomic_DNA"/>
</dbReference>
<sequence length="122" mass="13151">SAVSEGDLKKVQKRMRYATENDRERGLSEAAYCGLLEVVRYLSDVAGSVLDSVIWEAASFGHVDVVQCLAERCDADMNSKDELGRTALVWAAYRDNTRLAQYLVGQCAVDVSAEALMGGGGG</sequence>
<organism evidence="3 4">
    <name type="scientific">Phytophthora fragariae</name>
    <dbReference type="NCBI Taxonomy" id="53985"/>
    <lineage>
        <taxon>Eukaryota</taxon>
        <taxon>Sar</taxon>
        <taxon>Stramenopiles</taxon>
        <taxon>Oomycota</taxon>
        <taxon>Peronosporomycetes</taxon>
        <taxon>Peronosporales</taxon>
        <taxon>Peronosporaceae</taxon>
        <taxon>Phytophthora</taxon>
    </lineage>
</organism>
<reference evidence="3 4" key="1">
    <citation type="submission" date="2018-09" db="EMBL/GenBank/DDBJ databases">
        <title>Genomic investigation of the strawberry pathogen Phytophthora fragariae indicates pathogenicity is determined by transcriptional variation in three key races.</title>
        <authorList>
            <person name="Adams T.M."/>
            <person name="Armitage A.D."/>
            <person name="Sobczyk M.K."/>
            <person name="Bates H.J."/>
            <person name="Dunwell J.M."/>
            <person name="Nellist C.F."/>
            <person name="Harrison R.J."/>
        </authorList>
    </citation>
    <scope>NUCLEOTIDE SEQUENCE [LARGE SCALE GENOMIC DNA]</scope>
    <source>
        <strain evidence="3 4">SCRP245</strain>
    </source>
</reference>
<evidence type="ECO:0000256" key="1">
    <source>
        <dbReference type="ARBA" id="ARBA00022737"/>
    </source>
</evidence>
<dbReference type="Proteomes" id="UP000460718">
    <property type="component" value="Unassembled WGS sequence"/>
</dbReference>